<comment type="caution">
    <text evidence="4">The sequence shown here is derived from an EMBL/GenBank/DDBJ whole genome shotgun (WGS) entry which is preliminary data.</text>
</comment>
<dbReference type="SUPFAM" id="SSF51735">
    <property type="entry name" value="NAD(P)-binding Rossmann-fold domains"/>
    <property type="match status" value="1"/>
</dbReference>
<dbReference type="InterPro" id="IPR002347">
    <property type="entry name" value="SDR_fam"/>
</dbReference>
<dbReference type="OrthoDB" id="6251714at2759"/>
<dbReference type="FunFam" id="3.40.50.720:FF:000047">
    <property type="entry name" value="NADP-dependent L-serine/L-allo-threonine dehydrogenase"/>
    <property type="match status" value="1"/>
</dbReference>
<dbReference type="GO" id="GO:0016616">
    <property type="term" value="F:oxidoreductase activity, acting on the CH-OH group of donors, NAD or NADP as acceptor"/>
    <property type="evidence" value="ECO:0007669"/>
    <property type="project" value="UniProtKB-ARBA"/>
</dbReference>
<keyword evidence="2" id="KW-0560">Oxidoreductase</keyword>
<dbReference type="PANTHER" id="PTHR42901:SF1">
    <property type="entry name" value="ALCOHOL DEHYDROGENASE"/>
    <property type="match status" value="1"/>
</dbReference>
<dbReference type="PRINTS" id="PR00081">
    <property type="entry name" value="GDHRDH"/>
</dbReference>
<organism evidence="4 5">
    <name type="scientific">Austropuccinia psidii MF-1</name>
    <dbReference type="NCBI Taxonomy" id="1389203"/>
    <lineage>
        <taxon>Eukaryota</taxon>
        <taxon>Fungi</taxon>
        <taxon>Dikarya</taxon>
        <taxon>Basidiomycota</taxon>
        <taxon>Pucciniomycotina</taxon>
        <taxon>Pucciniomycetes</taxon>
        <taxon>Pucciniales</taxon>
        <taxon>Sphaerophragmiaceae</taxon>
        <taxon>Austropuccinia</taxon>
    </lineage>
</organism>
<dbReference type="Pfam" id="PF00106">
    <property type="entry name" value="adh_short"/>
    <property type="match status" value="1"/>
</dbReference>
<evidence type="ECO:0000256" key="2">
    <source>
        <dbReference type="ARBA" id="ARBA00023002"/>
    </source>
</evidence>
<dbReference type="PANTHER" id="PTHR42901">
    <property type="entry name" value="ALCOHOL DEHYDROGENASE"/>
    <property type="match status" value="1"/>
</dbReference>
<reference evidence="4" key="1">
    <citation type="submission" date="2021-03" db="EMBL/GenBank/DDBJ databases">
        <title>Draft genome sequence of rust myrtle Austropuccinia psidii MF-1, a brazilian biotype.</title>
        <authorList>
            <person name="Quecine M.C."/>
            <person name="Pachon D.M.R."/>
            <person name="Bonatelli M.L."/>
            <person name="Correr F.H."/>
            <person name="Franceschini L.M."/>
            <person name="Leite T.F."/>
            <person name="Margarido G.R.A."/>
            <person name="Almeida C.A."/>
            <person name="Ferrarezi J.A."/>
            <person name="Labate C.A."/>
        </authorList>
    </citation>
    <scope>NUCLEOTIDE SEQUENCE</scope>
    <source>
        <strain evidence="4">MF-1</strain>
    </source>
</reference>
<dbReference type="Gene3D" id="3.40.50.720">
    <property type="entry name" value="NAD(P)-binding Rossmann-like Domain"/>
    <property type="match status" value="1"/>
</dbReference>
<dbReference type="InterPro" id="IPR036291">
    <property type="entry name" value="NAD(P)-bd_dom_sf"/>
</dbReference>
<proteinExistence type="inferred from homology"/>
<dbReference type="Proteomes" id="UP000765509">
    <property type="component" value="Unassembled WGS sequence"/>
</dbReference>
<accession>A0A9Q3IL85</accession>
<dbReference type="PRINTS" id="PR00080">
    <property type="entry name" value="SDRFAMILY"/>
</dbReference>
<evidence type="ECO:0000256" key="1">
    <source>
        <dbReference type="ARBA" id="ARBA00006484"/>
    </source>
</evidence>
<sequence length="354" mass="38656">MTLRAAQSFRHKKFIKRSYHRLHLLIHKQLSPFAKLITIVASKALLESRKQRQLNLSLAKSIKLIGFQPIQREFCSSSGQTSKMGIFRTESLENANVLVTGASGGIGAATAILFARAGANVLITARRESKLAEVKELAEKANRDGGTNRGGKIHTMALDVQDPKSIESLLDRAPADIKTIDILVNNAGLVYGRDHVGELNFEEVQIMINTNVLGLMRVTNLIVKGMKERNKGHVINIGSIAGREPYAGGSVYCATKHAIKAFSGALIRELVSTPIRVSEVQPGMVETEFSVTRFRGDKQQADAVYQGLKPLVAEDIAEEVVWCAARPSHVNVAELFVLPTAQASATLSHRENSK</sequence>
<dbReference type="EMBL" id="AVOT02049966">
    <property type="protein sequence ID" value="MBW0545097.1"/>
    <property type="molecule type" value="Genomic_DNA"/>
</dbReference>
<protein>
    <recommendedName>
        <fullName evidence="6">NAD(P)-binding protein</fullName>
    </recommendedName>
</protein>
<comment type="similarity">
    <text evidence="1 3">Belongs to the short-chain dehydrogenases/reductases (SDR) family.</text>
</comment>
<keyword evidence="5" id="KW-1185">Reference proteome</keyword>
<evidence type="ECO:0000313" key="4">
    <source>
        <dbReference type="EMBL" id="MBW0545097.1"/>
    </source>
</evidence>
<gene>
    <name evidence="4" type="ORF">O181_084812</name>
</gene>
<evidence type="ECO:0008006" key="6">
    <source>
        <dbReference type="Google" id="ProtNLM"/>
    </source>
</evidence>
<evidence type="ECO:0000256" key="3">
    <source>
        <dbReference type="RuleBase" id="RU000363"/>
    </source>
</evidence>
<dbReference type="AlphaFoldDB" id="A0A9Q3IL85"/>
<evidence type="ECO:0000313" key="5">
    <source>
        <dbReference type="Proteomes" id="UP000765509"/>
    </source>
</evidence>
<name>A0A9Q3IL85_9BASI</name>